<evidence type="ECO:0000259" key="3">
    <source>
        <dbReference type="Pfam" id="PF10473"/>
    </source>
</evidence>
<evidence type="ECO:0000313" key="5">
    <source>
        <dbReference type="EMBL" id="RXM98519.1"/>
    </source>
</evidence>
<dbReference type="EMBL" id="SCEB01000654">
    <property type="protein sequence ID" value="RXM98519.1"/>
    <property type="molecule type" value="Genomic_DNA"/>
</dbReference>
<dbReference type="GO" id="GO:0005634">
    <property type="term" value="C:nucleus"/>
    <property type="evidence" value="ECO:0007669"/>
    <property type="project" value="TreeGrafter"/>
</dbReference>
<feature type="domain" description="Kinetochore protein Cenp-F/LEK1 Rb protein-binding" evidence="4">
    <location>
        <begin position="1253"/>
        <end position="1293"/>
    </location>
</feature>
<evidence type="ECO:0000256" key="2">
    <source>
        <dbReference type="SAM" id="MobiDB-lite"/>
    </source>
</evidence>
<dbReference type="Pfam" id="PF10473">
    <property type="entry name" value="CENP-F_leu_zip"/>
    <property type="match status" value="3"/>
</dbReference>
<dbReference type="Gene3D" id="1.10.287.1490">
    <property type="match status" value="1"/>
</dbReference>
<dbReference type="InterPro" id="IPR019513">
    <property type="entry name" value="Centromere_CenpF_leu-rich_rpt"/>
</dbReference>
<dbReference type="Gene3D" id="1.20.5.170">
    <property type="match status" value="1"/>
</dbReference>
<organism evidence="5 6">
    <name type="scientific">Acipenser ruthenus</name>
    <name type="common">Sterlet sturgeon</name>
    <dbReference type="NCBI Taxonomy" id="7906"/>
    <lineage>
        <taxon>Eukaryota</taxon>
        <taxon>Metazoa</taxon>
        <taxon>Chordata</taxon>
        <taxon>Craniata</taxon>
        <taxon>Vertebrata</taxon>
        <taxon>Euteleostomi</taxon>
        <taxon>Actinopterygii</taxon>
        <taxon>Chondrostei</taxon>
        <taxon>Acipenseriformes</taxon>
        <taxon>Acipenseridae</taxon>
        <taxon>Acipenser</taxon>
    </lineage>
</organism>
<dbReference type="GO" id="GO:0008017">
    <property type="term" value="F:microtubule binding"/>
    <property type="evidence" value="ECO:0007669"/>
    <property type="project" value="InterPro"/>
</dbReference>
<dbReference type="Proteomes" id="UP000289886">
    <property type="component" value="Unassembled WGS sequence"/>
</dbReference>
<dbReference type="PANTHER" id="PTHR18874">
    <property type="entry name" value="CMF/LEK/CENP CELL DIVISION-RELATED"/>
    <property type="match status" value="1"/>
</dbReference>
<dbReference type="GO" id="GO:0010389">
    <property type="term" value="P:regulation of G2/M transition of mitotic cell cycle"/>
    <property type="evidence" value="ECO:0007669"/>
    <property type="project" value="TreeGrafter"/>
</dbReference>
<dbReference type="Pfam" id="PF10490">
    <property type="entry name" value="CENP-F_C_Rb_bdg"/>
    <property type="match status" value="1"/>
</dbReference>
<protein>
    <submittedName>
        <fullName evidence="5">Centromere protein F</fullName>
    </submittedName>
</protein>
<evidence type="ECO:0000313" key="6">
    <source>
        <dbReference type="Proteomes" id="UP000289886"/>
    </source>
</evidence>
<name>A0A662YPP5_ACIRT</name>
<proteinExistence type="predicted"/>
<feature type="domain" description="Centromere protein Cenp-F leucine-rich repeat-containing" evidence="3">
    <location>
        <begin position="678"/>
        <end position="807"/>
    </location>
</feature>
<feature type="region of interest" description="Disordered" evidence="2">
    <location>
        <begin position="909"/>
        <end position="928"/>
    </location>
</feature>
<feature type="coiled-coil region" evidence="1">
    <location>
        <begin position="223"/>
        <end position="519"/>
    </location>
</feature>
<keyword evidence="6" id="KW-1185">Reference proteome</keyword>
<dbReference type="GO" id="GO:0000775">
    <property type="term" value="C:chromosome, centromeric region"/>
    <property type="evidence" value="ECO:0007669"/>
    <property type="project" value="InterPro"/>
</dbReference>
<dbReference type="GO" id="GO:0000922">
    <property type="term" value="C:spindle pole"/>
    <property type="evidence" value="ECO:0007669"/>
    <property type="project" value="TreeGrafter"/>
</dbReference>
<dbReference type="GO" id="GO:0070840">
    <property type="term" value="F:dynein complex binding"/>
    <property type="evidence" value="ECO:0007669"/>
    <property type="project" value="InterPro"/>
</dbReference>
<reference evidence="5 6" key="1">
    <citation type="submission" date="2019-01" db="EMBL/GenBank/DDBJ databases">
        <title>Draft Genome and Complete Hox-Cluster Characterization of the Sterlet Sturgeon (Acipenser ruthenus).</title>
        <authorList>
            <person name="Wei Q."/>
        </authorList>
    </citation>
    <scope>NUCLEOTIDE SEQUENCE [LARGE SCALE GENOMIC DNA]</scope>
    <source>
        <strain evidence="5">WHYD16114868_AA</strain>
        <tissue evidence="5">Blood</tissue>
    </source>
</reference>
<comment type="caution">
    <text evidence="5">The sequence shown here is derived from an EMBL/GenBank/DDBJ whole genome shotgun (WGS) entry which is preliminary data.</text>
</comment>
<feature type="coiled-coil region" evidence="1">
    <location>
        <begin position="51"/>
        <end position="99"/>
    </location>
</feature>
<feature type="compositionally biased region" description="Basic and acidic residues" evidence="2">
    <location>
        <begin position="1226"/>
        <end position="1235"/>
    </location>
</feature>
<dbReference type="GO" id="GO:0000278">
    <property type="term" value="P:mitotic cell cycle"/>
    <property type="evidence" value="ECO:0007669"/>
    <property type="project" value="TreeGrafter"/>
</dbReference>
<dbReference type="PANTHER" id="PTHR18874:SF10">
    <property type="entry name" value="CENTROMERE PROTEIN F"/>
    <property type="match status" value="1"/>
</dbReference>
<dbReference type="InterPro" id="IPR018302">
    <property type="entry name" value="CenpF/LEK1_Rb-prot-bd"/>
</dbReference>
<gene>
    <name evidence="5" type="ORF">EOD39_13029</name>
</gene>
<feature type="compositionally biased region" description="Basic and acidic residues" evidence="2">
    <location>
        <begin position="1188"/>
        <end position="1200"/>
    </location>
</feature>
<sequence>MQRLYEKAKLELEEKDKNLSKCRDELTRVTGQFDQTTTKCTLVEQKLKQVTEELSCQRHNAENSRLALEQKWKDQENGYQKVTAQRHRLEKDVDDMKQKLCRSEQTLQASQTKENDWRKRFEAFHGKECEPVHADSSIESSKKNEPMPTELQKQNLSAHYEDFEEQNDNAANETIEGLLCGVEILKLDADTSVVQEGLLESQTVSENLHIDMLQQSNEYMQLAKDSEENKKRASNLCNEIESLYLQIDVYKTEIASKTNVCIEMQSKVQEIEEEKLCLKEKLQIANLKNQKLDDRVRELEEEVNNLTSKLQTEKIQFSDVSDMLESLEMSKGGWDERFLELENELKRIRSEKANLEKHILSMEVDIEDIQDKKQKLEKELDLSQKASTNLEKQLNVATNESNQLNQELFMCTEEKEDIDQTLQRLKERFKELEKDHVYSKELIKVLEAEVKNLTSRVQTATSELEKVQKEKENHLRQLKDLEQNIVVVTEEKGELLRQLTEVLEEKMTLSKEFEALESKLRAIEGGNSRLSQSLESSLIEKGEIASRLNSTQEEVTQMRSGIEKLGIRIEADEKKRRHMAEQLKVSQRKVENLQDKISKLQQELEMSEGNFEDAVLRAEAAEAEREVLQTEKKDLSDRIEKLCLEANTFRSEKVELEKQLLNLKEQLIKTESFKATSDTELIQASQRKIDSLQDKIEKLERELEMSEGSIEDAILQAEVAKAEREVSETEKEELSNKIEIMALEVKILTSAKEEFEKEFNKKKEELTQMEISYKTMSETLKRHVQENKELMLNHENSVKAQEMQVNEYIKELQFYKNEVESLQSKEGDLVAQLSCIENKNKQASQQLAEAEKIHTELRATNVSLRAELEALQLKANEETHNLQQIVVEMHALKQIVEEKLPSLEAEKESLEKEKRDMQTNASESEQRMQVMGAKTEVMQITIDALEHSVQQLENELMSSRLQSSGLSEQVNGLSESNRKLQTEMNTVIKKSEKMQEKFELEIHMLTAHLQTSQQNVDSYKLSLETSTSEKEELKSNMVLQEQKMKDVEGEYKQRLQEMEAKVDVQESNIAWLKKEKDSALSKMQLWMKSCKQLEMDKEALQKEIEQKDCLKGSDSNVELQSKLEELTEALEEKTKEADDSMEKYCSMMINLHKLEETNEMLKNRVALLCSQVLPPKQEEPASAAQPKNDPKLVDNVKPLEKISSPRVQSRLSTKRQRASENGENENQFKSDGIKGDKKRIKGSVTPTVAHRSTTDVEFQPEGLPDVVKKGFADIPTGEMSPFIIRRTVLRSSPRLAARRSPAIQSALKGCLESPAQNSKSSAGGSKQQKVWVNMFV</sequence>
<feature type="domain" description="Centromere protein Cenp-F leucine-rich repeat-containing" evidence="3">
    <location>
        <begin position="334"/>
        <end position="464"/>
    </location>
</feature>
<dbReference type="GO" id="GO:0051310">
    <property type="term" value="P:metaphase chromosome alignment"/>
    <property type="evidence" value="ECO:0007669"/>
    <property type="project" value="TreeGrafter"/>
</dbReference>
<evidence type="ECO:0000259" key="4">
    <source>
        <dbReference type="Pfam" id="PF10490"/>
    </source>
</evidence>
<feature type="domain" description="Centromere protein Cenp-F leucine-rich repeat-containing" evidence="3">
    <location>
        <begin position="572"/>
        <end position="672"/>
    </location>
</feature>
<keyword evidence="1" id="KW-0175">Coiled coil</keyword>
<dbReference type="GO" id="GO:0042803">
    <property type="term" value="F:protein homodimerization activity"/>
    <property type="evidence" value="ECO:0007669"/>
    <property type="project" value="InterPro"/>
</dbReference>
<evidence type="ECO:0000256" key="1">
    <source>
        <dbReference type="SAM" id="Coils"/>
    </source>
</evidence>
<dbReference type="SUPFAM" id="SSF57997">
    <property type="entry name" value="Tropomyosin"/>
    <property type="match status" value="2"/>
</dbReference>
<dbReference type="InterPro" id="IPR043513">
    <property type="entry name" value="Cenp-F"/>
</dbReference>
<feature type="region of interest" description="Disordered" evidence="2">
    <location>
        <begin position="1178"/>
        <end position="1248"/>
    </location>
</feature>
<accession>A0A662YPP5</accession>